<keyword evidence="2" id="KW-0808">Transferase</keyword>
<dbReference type="AlphaFoldDB" id="A0AAJ1WR90"/>
<dbReference type="InterPro" id="IPR041698">
    <property type="entry name" value="Methyltransf_25"/>
</dbReference>
<dbReference type="Proteomes" id="UP001238450">
    <property type="component" value="Unassembled WGS sequence"/>
</dbReference>
<evidence type="ECO:0000256" key="1">
    <source>
        <dbReference type="ARBA" id="ARBA00022603"/>
    </source>
</evidence>
<evidence type="ECO:0000256" key="2">
    <source>
        <dbReference type="ARBA" id="ARBA00022679"/>
    </source>
</evidence>
<name>A0AAJ1WR90_9BACL</name>
<dbReference type="CDD" id="cd02440">
    <property type="entry name" value="AdoMet_MTases"/>
    <property type="match status" value="1"/>
</dbReference>
<protein>
    <submittedName>
        <fullName evidence="5">Ubiquinone/menaquinone biosynthesis C-methylase UbiE</fullName>
    </submittedName>
</protein>
<accession>A0AAJ1WR90</accession>
<keyword evidence="5" id="KW-0830">Ubiquinone</keyword>
<dbReference type="GO" id="GO:0032259">
    <property type="term" value="P:methylation"/>
    <property type="evidence" value="ECO:0007669"/>
    <property type="project" value="UniProtKB-KW"/>
</dbReference>
<keyword evidence="3" id="KW-0949">S-adenosyl-L-methionine</keyword>
<dbReference type="Pfam" id="PF13649">
    <property type="entry name" value="Methyltransf_25"/>
    <property type="match status" value="1"/>
</dbReference>
<dbReference type="RefSeq" id="WP_307250159.1">
    <property type="nucleotide sequence ID" value="NZ_JAUSUV010000001.1"/>
</dbReference>
<dbReference type="InterPro" id="IPR029063">
    <property type="entry name" value="SAM-dependent_MTases_sf"/>
</dbReference>
<proteinExistence type="predicted"/>
<evidence type="ECO:0000313" key="5">
    <source>
        <dbReference type="EMBL" id="MDQ0416063.1"/>
    </source>
</evidence>
<dbReference type="PANTHER" id="PTHR43464">
    <property type="entry name" value="METHYLTRANSFERASE"/>
    <property type="match status" value="1"/>
</dbReference>
<gene>
    <name evidence="5" type="ORF">J2Z48_000221</name>
</gene>
<dbReference type="SUPFAM" id="SSF53335">
    <property type="entry name" value="S-adenosyl-L-methionine-dependent methyltransferases"/>
    <property type="match status" value="1"/>
</dbReference>
<reference evidence="5 6" key="1">
    <citation type="submission" date="2023-07" db="EMBL/GenBank/DDBJ databases">
        <title>Genomic Encyclopedia of Type Strains, Phase IV (KMG-IV): sequencing the most valuable type-strain genomes for metagenomic binning, comparative biology and taxonomic classification.</title>
        <authorList>
            <person name="Goeker M."/>
        </authorList>
    </citation>
    <scope>NUCLEOTIDE SEQUENCE [LARGE SCALE GENOMIC DNA]</scope>
    <source>
        <strain evidence="5 6">DSM 46876</strain>
    </source>
</reference>
<dbReference type="Gene3D" id="2.20.25.110">
    <property type="entry name" value="S-adenosyl-L-methionine-dependent methyltransferases"/>
    <property type="match status" value="1"/>
</dbReference>
<keyword evidence="1" id="KW-0489">Methyltransferase</keyword>
<sequence>MTTKQQYDDISQLYDQFIPEPAGMIEFYLDIPKKKSKILDLGCGSGRLAFALAEQGHEVHAFDISPGMIGRAQEKLNERTDLTGKLTFGVSDIRELQIQDQFDFIFITGGVFEYLLTIKEQRKVLDKVKSLLKPNGKFVMDIISPPQICPYSSRQGDGGGKTPNATEGLVHSWNEVKFDHYRQVVFTSSFFEAYDPTGKLQDKYNFRFLSRYIMPSEMYHLLENCGYCVDEFYGNYNRAPFRNGSEFMIVVASHTESKETQT</sequence>
<dbReference type="EMBL" id="JAUSUV010000001">
    <property type="protein sequence ID" value="MDQ0416063.1"/>
    <property type="molecule type" value="Genomic_DNA"/>
</dbReference>
<keyword evidence="6" id="KW-1185">Reference proteome</keyword>
<dbReference type="PANTHER" id="PTHR43464:SF19">
    <property type="entry name" value="UBIQUINONE BIOSYNTHESIS O-METHYLTRANSFERASE, MITOCHONDRIAL"/>
    <property type="match status" value="1"/>
</dbReference>
<dbReference type="GO" id="GO:0008168">
    <property type="term" value="F:methyltransferase activity"/>
    <property type="evidence" value="ECO:0007669"/>
    <property type="project" value="UniProtKB-KW"/>
</dbReference>
<comment type="caution">
    <text evidence="5">The sequence shown here is derived from an EMBL/GenBank/DDBJ whole genome shotgun (WGS) entry which is preliminary data.</text>
</comment>
<organism evidence="5 6">
    <name type="scientific">Croceifilum oryzae</name>
    <dbReference type="NCBI Taxonomy" id="1553429"/>
    <lineage>
        <taxon>Bacteria</taxon>
        <taxon>Bacillati</taxon>
        <taxon>Bacillota</taxon>
        <taxon>Bacilli</taxon>
        <taxon>Bacillales</taxon>
        <taxon>Thermoactinomycetaceae</taxon>
        <taxon>Croceifilum</taxon>
    </lineage>
</organism>
<feature type="domain" description="Methyltransferase" evidence="4">
    <location>
        <begin position="38"/>
        <end position="136"/>
    </location>
</feature>
<evidence type="ECO:0000256" key="3">
    <source>
        <dbReference type="ARBA" id="ARBA00022691"/>
    </source>
</evidence>
<evidence type="ECO:0000313" key="6">
    <source>
        <dbReference type="Proteomes" id="UP001238450"/>
    </source>
</evidence>
<dbReference type="Gene3D" id="3.40.50.150">
    <property type="entry name" value="Vaccinia Virus protein VP39"/>
    <property type="match status" value="1"/>
</dbReference>
<evidence type="ECO:0000259" key="4">
    <source>
        <dbReference type="Pfam" id="PF13649"/>
    </source>
</evidence>